<protein>
    <submittedName>
        <fullName evidence="4">Anthranilate phosphoribosyltransferase</fullName>
    </submittedName>
</protein>
<dbReference type="GO" id="GO:0000162">
    <property type="term" value="P:L-tryptophan biosynthetic process"/>
    <property type="evidence" value="ECO:0007669"/>
    <property type="project" value="InterPro"/>
</dbReference>
<proteinExistence type="predicted"/>
<dbReference type="RefSeq" id="WP_069019953.1">
    <property type="nucleotide sequence ID" value="NZ_LVJY01000005.1"/>
</dbReference>
<dbReference type="InterPro" id="IPR035902">
    <property type="entry name" value="Nuc_phospho_transferase"/>
</dbReference>
<evidence type="ECO:0000313" key="5">
    <source>
        <dbReference type="Proteomes" id="UP000094849"/>
    </source>
</evidence>
<sequence length="367" mass="39837">MTNQTSAALMHSIIQRIATGPELSKDISLDEARDGMSAILRGEIDDVQTAIFLIALRMKRETDDENKGTLEAILNISESRAADVDELISLADPYDGMNRNLPIAPMIPVVLAACGLPCVSHGLDAVGPKFGITHRHVLQAAGIDVDMGLDEAVRRIENPDLGWAYVDQKTFCPGLHDLTGLRQRIIKRQVLTTVEVLAKPITAKQKTHLLTGYVHKPYPAKYASLARFAGFEGCLLVRGTEGGVIPSLRQQGMIFRYDNLNQESPVEISPSSLSIEQSVRAVPLPDDPSIKSSDDEVARITDIGKAAEFAAETGLDALRGKPGPAYDSLLYSCAITLWHSGRHETLEQAASQVRQVLDSGQALARVI</sequence>
<feature type="domain" description="Glycosyl transferase family 3 N-terminal" evidence="3">
    <location>
        <begin position="12"/>
        <end position="74"/>
    </location>
</feature>
<name>A0A1E2USC4_9GAMM</name>
<keyword evidence="5" id="KW-1185">Reference proteome</keyword>
<accession>A0A1E2USC4</accession>
<dbReference type="Gene3D" id="1.20.970.10">
    <property type="entry name" value="Transferase, Pyrimidine Nucleoside Phosphorylase, Chain C"/>
    <property type="match status" value="1"/>
</dbReference>
<comment type="caution">
    <text evidence="4">The sequence shown here is derived from an EMBL/GenBank/DDBJ whole genome shotgun (WGS) entry which is preliminary data.</text>
</comment>
<dbReference type="PANTHER" id="PTHR43285:SF2">
    <property type="entry name" value="ANTHRANILATE PHOSPHORIBOSYLTRANSFERASE"/>
    <property type="match status" value="1"/>
</dbReference>
<dbReference type="InterPro" id="IPR036320">
    <property type="entry name" value="Glycosyl_Trfase_fam3_N_dom_sf"/>
</dbReference>
<dbReference type="SUPFAM" id="SSF52418">
    <property type="entry name" value="Nucleoside phosphorylase/phosphoribosyltransferase catalytic domain"/>
    <property type="match status" value="1"/>
</dbReference>
<dbReference type="Pfam" id="PF02885">
    <property type="entry name" value="Glycos_trans_3N"/>
    <property type="match status" value="1"/>
</dbReference>
<dbReference type="PANTHER" id="PTHR43285">
    <property type="entry name" value="ANTHRANILATE PHOSPHORIBOSYLTRANSFERASE"/>
    <property type="match status" value="1"/>
</dbReference>
<dbReference type="InterPro" id="IPR005940">
    <property type="entry name" value="Anthranilate_Pribosyl_Tfrase"/>
</dbReference>
<reference evidence="4 5" key="1">
    <citation type="submission" date="2016-03" db="EMBL/GenBank/DDBJ databases">
        <title>Chemosynthetic sulphur-oxidizing symbionts of marine invertebrate animals are capable of nitrogen fixation.</title>
        <authorList>
            <person name="Petersen J.M."/>
            <person name="Kemper A."/>
            <person name="Gruber-Vodicka H."/>
            <person name="Cardini U."/>
            <person name="Geest Mvander."/>
            <person name="Kleiner M."/>
            <person name="Bulgheresi S."/>
            <person name="Fussmann M."/>
            <person name="Herbold C."/>
            <person name="Seah B.K.B."/>
            <person name="Antony C.Paul."/>
            <person name="Liu D."/>
            <person name="Belitz A."/>
            <person name="Weber M."/>
        </authorList>
    </citation>
    <scope>NUCLEOTIDE SEQUENCE [LARGE SCALE GENOMIC DNA]</scope>
    <source>
        <strain evidence="4">G_D</strain>
    </source>
</reference>
<keyword evidence="2 4" id="KW-0808">Transferase</keyword>
<evidence type="ECO:0000313" key="4">
    <source>
        <dbReference type="EMBL" id="ODB97678.1"/>
    </source>
</evidence>
<dbReference type="AlphaFoldDB" id="A0A1E2USC4"/>
<evidence type="ECO:0000256" key="1">
    <source>
        <dbReference type="ARBA" id="ARBA00022676"/>
    </source>
</evidence>
<dbReference type="Gene3D" id="3.40.1030.10">
    <property type="entry name" value="Nucleoside phosphorylase/phosphoribosyltransferase catalytic domain"/>
    <property type="match status" value="1"/>
</dbReference>
<organism evidence="4 5">
    <name type="scientific">Candidatus Thiodiazotropha endoloripes</name>
    <dbReference type="NCBI Taxonomy" id="1818881"/>
    <lineage>
        <taxon>Bacteria</taxon>
        <taxon>Pseudomonadati</taxon>
        <taxon>Pseudomonadota</taxon>
        <taxon>Gammaproteobacteria</taxon>
        <taxon>Chromatiales</taxon>
        <taxon>Sedimenticolaceae</taxon>
        <taxon>Candidatus Thiodiazotropha</taxon>
    </lineage>
</organism>
<evidence type="ECO:0000256" key="2">
    <source>
        <dbReference type="ARBA" id="ARBA00022679"/>
    </source>
</evidence>
<dbReference type="GO" id="GO:0005829">
    <property type="term" value="C:cytosol"/>
    <property type="evidence" value="ECO:0007669"/>
    <property type="project" value="TreeGrafter"/>
</dbReference>
<dbReference type="GO" id="GO:0004048">
    <property type="term" value="F:anthranilate phosphoribosyltransferase activity"/>
    <property type="evidence" value="ECO:0007669"/>
    <property type="project" value="InterPro"/>
</dbReference>
<evidence type="ECO:0000259" key="3">
    <source>
        <dbReference type="Pfam" id="PF02885"/>
    </source>
</evidence>
<dbReference type="OrthoDB" id="9768896at2"/>
<dbReference type="InterPro" id="IPR017459">
    <property type="entry name" value="Glycosyl_Trfase_fam3_N_dom"/>
</dbReference>
<keyword evidence="1 4" id="KW-0328">Glycosyltransferase</keyword>
<gene>
    <name evidence="4" type="ORF">A3196_13470</name>
</gene>
<dbReference type="SUPFAM" id="SSF47648">
    <property type="entry name" value="Nucleoside phosphorylase/phosphoribosyltransferase N-terminal domain"/>
    <property type="match status" value="1"/>
</dbReference>
<dbReference type="EMBL" id="LVJZ01000003">
    <property type="protein sequence ID" value="ODB97678.1"/>
    <property type="molecule type" value="Genomic_DNA"/>
</dbReference>
<dbReference type="STRING" id="1818881.A3196_13470"/>
<dbReference type="Proteomes" id="UP000094849">
    <property type="component" value="Unassembled WGS sequence"/>
</dbReference>